<dbReference type="HOGENOM" id="CLU_3357457_0_0_9"/>
<dbReference type="EMBL" id="LN831776">
    <property type="protein sequence ID" value="CQR55504.1"/>
    <property type="molecule type" value="Genomic_DNA"/>
</dbReference>
<dbReference type="AlphaFoldDB" id="A0A0E4HB60"/>
<sequence>MKRKNHYFMLVLIALCIWKEPKDMHNYANAKMPQKL</sequence>
<organism evidence="1 2">
    <name type="scientific">Paenibacillus riograndensis SBR5</name>
    <dbReference type="NCBI Taxonomy" id="1073571"/>
    <lineage>
        <taxon>Bacteria</taxon>
        <taxon>Bacillati</taxon>
        <taxon>Bacillota</taxon>
        <taxon>Bacilli</taxon>
        <taxon>Bacillales</taxon>
        <taxon>Paenibacillaceae</taxon>
        <taxon>Paenibacillus</taxon>
        <taxon>Paenibacillus sonchi group</taxon>
    </lineage>
</organism>
<proteinExistence type="predicted"/>
<gene>
    <name evidence="1" type="ORF">PRIO_3101</name>
</gene>
<evidence type="ECO:0000313" key="1">
    <source>
        <dbReference type="EMBL" id="CQR55504.1"/>
    </source>
</evidence>
<dbReference type="Proteomes" id="UP000033163">
    <property type="component" value="Chromosome I"/>
</dbReference>
<accession>A0A0E4HB60</accession>
<dbReference type="KEGG" id="pri:PRIO_3101"/>
<dbReference type="PATRIC" id="fig|1073571.4.peg.3308"/>
<protein>
    <submittedName>
        <fullName evidence="1">Uncharacterized protein</fullName>
    </submittedName>
</protein>
<name>A0A0E4HB60_9BACL</name>
<evidence type="ECO:0000313" key="2">
    <source>
        <dbReference type="Proteomes" id="UP000033163"/>
    </source>
</evidence>
<reference evidence="2" key="1">
    <citation type="submission" date="2015-03" db="EMBL/GenBank/DDBJ databases">
        <authorList>
            <person name="Wibberg D."/>
        </authorList>
    </citation>
    <scope>NUCLEOTIDE SEQUENCE [LARGE SCALE GENOMIC DNA]</scope>
</reference>